<comment type="caution">
    <text evidence="3">The sequence shown here is derived from an EMBL/GenBank/DDBJ whole genome shotgun (WGS) entry which is preliminary data.</text>
</comment>
<dbReference type="InterPro" id="IPR011990">
    <property type="entry name" value="TPR-like_helical_dom_sf"/>
</dbReference>
<feature type="compositionally biased region" description="Pro residues" evidence="1">
    <location>
        <begin position="37"/>
        <end position="46"/>
    </location>
</feature>
<evidence type="ECO:0000256" key="1">
    <source>
        <dbReference type="SAM" id="MobiDB-lite"/>
    </source>
</evidence>
<sequence length="1055" mass="117260">MTRLKWGQSCCSKPMLLLIRDRDGHGSGSGFKSVDPDPNPGNPDPCPRVDGLVTQTRGFGSGKLPTRDPYPADPTRKPGGSTRTRVLPYPQTPRQLEARKLGRALLRRYCHWEVGELNILGAAVEKFQEVVNLTSEGHPDRGSRTDAASDLGRIIGTVLRVNGMHELCGTELKLDQTPETLTQLEDHTLVLLKRNWEVGDLNGLGAAMEKFQEPVNLTVERPLDRAGLPQDLAGCFKEQYQISGDPNDLKAVVEKFQEALDLTPERHPDWAGHLQGLGLCLGDYQYKRVGDLNDLEAAVEKFQEVVNLTPEGHTERFQKETLVEAVEQYQEAVNLTPDWHPDKAGLLQGISVSFIEQYHRLGELKDLQTGVQNMKETVDRIPAWHPERTGIGYQEAVDLTSDGHPKRASRLQGLAATFTLIKYRHLGDLKDLKAASERYQEAVDLTPEGHPEKAVRKDREFGSYAYSLYRFLQNLNFNSRVLLASVAEEFNSLNCITAYTKAFHLLSDILWIGNELRAYFGSRNYGTGPIGIIFQQMLQLRTDLDGLLPDQANKLQSLSSELYSGTSLTRDTAIKRQDLLKEIRLQPDLNSTSDPVHLPLPEVTLDILKSQQEILRQLLACCNVRKRDSASNRLFGCHELYGTKPREEKIADLLSWFFTHIVALSIKHEIYNGKIWWLPTGGFTGLPLHASLPTNQFIHSYTATLGSLLDAYAKKASTALKIGIVGVADTGNGSNYLPGAKKEVKTICSIIKNLPVESLDGKKATVDAAKHQLQNCPWVHLACHGKQDLIESTKSHLMLYEGNLELESILQMPLSNAEFVFLAAACQTAMGDSELIYESFHLGGGFIVAGFRGAIVSMWSMPDQDGPLVAELVYSHLFQEGRQPQARTAAEALQLAVMELKARKVSHECWIPFIHMGIYSSLRNLGHVFRHLRAHFLLYHQFILCLIPEIIDSSFLRALLPGQAILVLAAPNLATGTSEGTGNKSAIAIIKVCRYDRSPTMLEAVLGSEAYIERVAALRVRAPVPWLPLVKPIGRESEEKATCYKSPRGVTCASF</sequence>
<organism evidence="3 4">
    <name type="scientific">Mycena pura</name>
    <dbReference type="NCBI Taxonomy" id="153505"/>
    <lineage>
        <taxon>Eukaryota</taxon>
        <taxon>Fungi</taxon>
        <taxon>Dikarya</taxon>
        <taxon>Basidiomycota</taxon>
        <taxon>Agaricomycotina</taxon>
        <taxon>Agaricomycetes</taxon>
        <taxon>Agaricomycetidae</taxon>
        <taxon>Agaricales</taxon>
        <taxon>Marasmiineae</taxon>
        <taxon>Mycenaceae</taxon>
        <taxon>Mycena</taxon>
    </lineage>
</organism>
<dbReference type="EMBL" id="JARJCW010000143">
    <property type="protein sequence ID" value="KAJ7190742.1"/>
    <property type="molecule type" value="Genomic_DNA"/>
</dbReference>
<dbReference type="AlphaFoldDB" id="A0AAD6URJ9"/>
<evidence type="ECO:0000313" key="3">
    <source>
        <dbReference type="EMBL" id="KAJ7190742.1"/>
    </source>
</evidence>
<dbReference type="InterPro" id="IPR024983">
    <property type="entry name" value="CHAT_dom"/>
</dbReference>
<evidence type="ECO:0000313" key="4">
    <source>
        <dbReference type="Proteomes" id="UP001219525"/>
    </source>
</evidence>
<dbReference type="Proteomes" id="UP001219525">
    <property type="component" value="Unassembled WGS sequence"/>
</dbReference>
<feature type="domain" description="CHAT" evidence="2">
    <location>
        <begin position="666"/>
        <end position="917"/>
    </location>
</feature>
<keyword evidence="4" id="KW-1185">Reference proteome</keyword>
<name>A0AAD6URJ9_9AGAR</name>
<dbReference type="Pfam" id="PF12770">
    <property type="entry name" value="CHAT"/>
    <property type="match status" value="1"/>
</dbReference>
<accession>A0AAD6URJ9</accession>
<evidence type="ECO:0000259" key="2">
    <source>
        <dbReference type="Pfam" id="PF12770"/>
    </source>
</evidence>
<gene>
    <name evidence="3" type="ORF">GGX14DRAFT_603459</name>
</gene>
<feature type="region of interest" description="Disordered" evidence="1">
    <location>
        <begin position="21"/>
        <end position="87"/>
    </location>
</feature>
<dbReference type="Gene3D" id="1.25.40.10">
    <property type="entry name" value="Tetratricopeptide repeat domain"/>
    <property type="match status" value="1"/>
</dbReference>
<protein>
    <submittedName>
        <fullName evidence="3">CHAT domain-containing protein</fullName>
    </submittedName>
</protein>
<proteinExistence type="predicted"/>
<reference evidence="3" key="1">
    <citation type="submission" date="2023-03" db="EMBL/GenBank/DDBJ databases">
        <title>Massive genome expansion in bonnet fungi (Mycena s.s.) driven by repeated elements and novel gene families across ecological guilds.</title>
        <authorList>
            <consortium name="Lawrence Berkeley National Laboratory"/>
            <person name="Harder C.B."/>
            <person name="Miyauchi S."/>
            <person name="Viragh M."/>
            <person name="Kuo A."/>
            <person name="Thoen E."/>
            <person name="Andreopoulos B."/>
            <person name="Lu D."/>
            <person name="Skrede I."/>
            <person name="Drula E."/>
            <person name="Henrissat B."/>
            <person name="Morin E."/>
            <person name="Kohler A."/>
            <person name="Barry K."/>
            <person name="LaButti K."/>
            <person name="Morin E."/>
            <person name="Salamov A."/>
            <person name="Lipzen A."/>
            <person name="Mereny Z."/>
            <person name="Hegedus B."/>
            <person name="Baldrian P."/>
            <person name="Stursova M."/>
            <person name="Weitz H."/>
            <person name="Taylor A."/>
            <person name="Grigoriev I.V."/>
            <person name="Nagy L.G."/>
            <person name="Martin F."/>
            <person name="Kauserud H."/>
        </authorList>
    </citation>
    <scope>NUCLEOTIDE SEQUENCE</scope>
    <source>
        <strain evidence="3">9144</strain>
    </source>
</reference>